<protein>
    <submittedName>
        <fullName evidence="4">Alpha/beta hydrolase</fullName>
    </submittedName>
    <submittedName>
        <fullName evidence="3">Putative esterase</fullName>
    </submittedName>
</protein>
<reference evidence="4 6" key="1">
    <citation type="submission" date="2019-09" db="EMBL/GenBank/DDBJ databases">
        <title>Butyricimonas paravirosa DSM 105722 (=214-4 = JCM 18677 = CCUG 65563).</title>
        <authorList>
            <person name="Le Roy T."/>
            <person name="Cani P.D."/>
        </authorList>
    </citation>
    <scope>NUCLEOTIDE SEQUENCE [LARGE SCALE GENOMIC DNA]</scope>
    <source>
        <strain evidence="4 6">DSM 105722</strain>
    </source>
</reference>
<dbReference type="EMBL" id="CP043839">
    <property type="protein sequence ID" value="WOF14177.1"/>
    <property type="molecule type" value="Genomic_DNA"/>
</dbReference>
<evidence type="ECO:0000313" key="4">
    <source>
        <dbReference type="EMBL" id="WOF14177.1"/>
    </source>
</evidence>
<keyword evidence="6" id="KW-1185">Reference proteome</keyword>
<evidence type="ECO:0000313" key="3">
    <source>
        <dbReference type="EMBL" id="NJC19340.1"/>
    </source>
</evidence>
<gene>
    <name evidence="4" type="ORF">F1644_18805</name>
    <name evidence="3" type="ORF">GGR15_002972</name>
</gene>
<feature type="signal peptide" evidence="2">
    <location>
        <begin position="1"/>
        <end position="22"/>
    </location>
</feature>
<feature type="chain" id="PRO_5030898670" evidence="2">
    <location>
        <begin position="23"/>
        <end position="404"/>
    </location>
</feature>
<dbReference type="AlphaFoldDB" id="A0A7X5YE88"/>
<dbReference type="Proteomes" id="UP000576368">
    <property type="component" value="Unassembled WGS sequence"/>
</dbReference>
<dbReference type="PANTHER" id="PTHR43037">
    <property type="entry name" value="UNNAMED PRODUCT-RELATED"/>
    <property type="match status" value="1"/>
</dbReference>
<keyword evidence="1 2" id="KW-0732">Signal</keyword>
<dbReference type="RefSeq" id="WP_118304888.1">
    <property type="nucleotide sequence ID" value="NZ_BMPA01000010.1"/>
</dbReference>
<evidence type="ECO:0000256" key="2">
    <source>
        <dbReference type="SAM" id="SignalP"/>
    </source>
</evidence>
<evidence type="ECO:0000313" key="6">
    <source>
        <dbReference type="Proteomes" id="UP001302374"/>
    </source>
</evidence>
<sequence length="404" mass="45755">MKMIKFGLALFWVTLIAGSAFAQNVGKLRNYLEKNKLESVAGQGFAKKKLTATGARDAGIVLVEAWEKEIKEKYHRSWGLKTFNREGLQMKFDYRVFGEKPADGRCLYISMHGGGNAPEALNTQQWQNQIRLYEPAEGVYVAPRAPWDDWNMWFKPGLDEFFEALIQTAIVEMGVNPDKVYLLGYSAGGDGVWRMAPRMADRWAAASMMAGHPGEASQVNLRHVPFMIWMGENDGAYDRNKLAVAKGNVLDSLQQVEPEGYIHETHIVKGKGHWMDRADTAAIAWMAKYKRNALPKEIVWRQEEVVRPSMYWVGVNPADARPGMTVVAELAGNEVKIVKSDYPKLRVYLNDKMVDMDKPVKVTYQGRTLFEGKVERTMGCLAKTLQERGDRELMFSGYVDVEIK</sequence>
<keyword evidence="4" id="KW-0378">Hydrolase</keyword>
<dbReference type="Proteomes" id="UP001302374">
    <property type="component" value="Chromosome"/>
</dbReference>
<name>A0A7X5YE88_9BACT</name>
<dbReference type="PANTHER" id="PTHR43037:SF4">
    <property type="entry name" value="PEPTIDASE S9 PROLYL OLIGOPEPTIDASE CATALYTIC DOMAIN-CONTAINING PROTEIN"/>
    <property type="match status" value="1"/>
</dbReference>
<dbReference type="SUPFAM" id="SSF53474">
    <property type="entry name" value="alpha/beta-Hydrolases"/>
    <property type="match status" value="1"/>
</dbReference>
<dbReference type="InterPro" id="IPR029058">
    <property type="entry name" value="AB_hydrolase_fold"/>
</dbReference>
<dbReference type="GeneID" id="86893390"/>
<evidence type="ECO:0000256" key="1">
    <source>
        <dbReference type="ARBA" id="ARBA00022729"/>
    </source>
</evidence>
<dbReference type="EMBL" id="JAATLI010000010">
    <property type="protein sequence ID" value="NJC19340.1"/>
    <property type="molecule type" value="Genomic_DNA"/>
</dbReference>
<evidence type="ECO:0000313" key="5">
    <source>
        <dbReference type="Proteomes" id="UP000576368"/>
    </source>
</evidence>
<organism evidence="3 5">
    <name type="scientific">Butyricimonas paravirosa</name>
    <dbReference type="NCBI Taxonomy" id="1472417"/>
    <lineage>
        <taxon>Bacteria</taxon>
        <taxon>Pseudomonadati</taxon>
        <taxon>Bacteroidota</taxon>
        <taxon>Bacteroidia</taxon>
        <taxon>Bacteroidales</taxon>
        <taxon>Odoribacteraceae</taxon>
        <taxon>Butyricimonas</taxon>
    </lineage>
</organism>
<accession>A0A7X5YE88</accession>
<proteinExistence type="predicted"/>
<dbReference type="Gene3D" id="3.40.50.1820">
    <property type="entry name" value="alpha/beta hydrolase"/>
    <property type="match status" value="1"/>
</dbReference>
<dbReference type="GO" id="GO:0016787">
    <property type="term" value="F:hydrolase activity"/>
    <property type="evidence" value="ECO:0007669"/>
    <property type="project" value="UniProtKB-KW"/>
</dbReference>
<dbReference type="InterPro" id="IPR050955">
    <property type="entry name" value="Plant_Biomass_Hydrol_Est"/>
</dbReference>
<reference evidence="3 5" key="2">
    <citation type="submission" date="2020-03" db="EMBL/GenBank/DDBJ databases">
        <title>Genomic Encyclopedia of Type Strains, Phase IV (KMG-IV): sequencing the most valuable type-strain genomes for metagenomic binning, comparative biology and taxonomic classification.</title>
        <authorList>
            <person name="Goeker M."/>
        </authorList>
    </citation>
    <scope>NUCLEOTIDE SEQUENCE [LARGE SCALE GENOMIC DNA]</scope>
    <source>
        <strain evidence="3 5">DSM 105722</strain>
    </source>
</reference>